<comment type="similarity">
    <text evidence="7">Belongs to the PPase family.</text>
</comment>
<dbReference type="InterPro" id="IPR008162">
    <property type="entry name" value="Pyrophosphatase"/>
</dbReference>
<gene>
    <name evidence="7" type="primary">ppa</name>
    <name evidence="8" type="ORF">COT88_01765</name>
</gene>
<comment type="caution">
    <text evidence="8">The sequence shown here is derived from an EMBL/GenBank/DDBJ whole genome shotgun (WGS) entry which is preliminary data.</text>
</comment>
<dbReference type="PROSITE" id="PS00387">
    <property type="entry name" value="PPASE"/>
    <property type="match status" value="1"/>
</dbReference>
<comment type="catalytic activity">
    <reaction evidence="6 7">
        <text>diphosphate + H2O = 2 phosphate + H(+)</text>
        <dbReference type="Rhea" id="RHEA:24576"/>
        <dbReference type="ChEBI" id="CHEBI:15377"/>
        <dbReference type="ChEBI" id="CHEBI:15378"/>
        <dbReference type="ChEBI" id="CHEBI:33019"/>
        <dbReference type="ChEBI" id="CHEBI:43474"/>
        <dbReference type="EC" id="3.6.1.1"/>
    </reaction>
</comment>
<dbReference type="InterPro" id="IPR036649">
    <property type="entry name" value="Pyrophosphatase_sf"/>
</dbReference>
<dbReference type="Proteomes" id="UP000230776">
    <property type="component" value="Unassembled WGS sequence"/>
</dbReference>
<dbReference type="FunFam" id="3.90.80.10:FF:000003">
    <property type="entry name" value="Inorganic pyrophosphatase"/>
    <property type="match status" value="1"/>
</dbReference>
<dbReference type="EMBL" id="PFAG01000016">
    <property type="protein sequence ID" value="PIR98409.1"/>
    <property type="molecule type" value="Genomic_DNA"/>
</dbReference>
<keyword evidence="2 7" id="KW-0963">Cytoplasm</keyword>
<feature type="binding site" evidence="7">
    <location>
        <position position="89"/>
    </location>
    <ligand>
        <name>Mg(2+)</name>
        <dbReference type="ChEBI" id="CHEBI:18420"/>
        <label>1</label>
    </ligand>
</feature>
<proteinExistence type="inferred from homology"/>
<feature type="binding site" evidence="7">
    <location>
        <position position="30"/>
    </location>
    <ligand>
        <name>substrate</name>
    </ligand>
</feature>
<protein>
    <recommendedName>
        <fullName evidence="7">Inorganic pyrophosphatase</fullName>
        <ecNumber evidence="7">3.6.1.1</ecNumber>
    </recommendedName>
    <alternativeName>
        <fullName evidence="7">Pyrophosphate phospho-hydrolase</fullName>
        <shortName evidence="7">PPase</shortName>
    </alternativeName>
</protein>
<comment type="function">
    <text evidence="7">Catalyzes the hydrolysis of inorganic pyrophosphate (PPi) forming two phosphate ions.</text>
</comment>
<dbReference type="GO" id="GO:0004427">
    <property type="term" value="F:inorganic diphosphate phosphatase activity"/>
    <property type="evidence" value="ECO:0007669"/>
    <property type="project" value="UniProtKB-UniRule"/>
</dbReference>
<feature type="binding site" evidence="7">
    <location>
        <position position="42"/>
    </location>
    <ligand>
        <name>substrate</name>
    </ligand>
</feature>
<dbReference type="GO" id="GO:0005737">
    <property type="term" value="C:cytoplasm"/>
    <property type="evidence" value="ECO:0007669"/>
    <property type="project" value="UniProtKB-SubCell"/>
</dbReference>
<feature type="binding site" evidence="7">
    <location>
        <position position="57"/>
    </location>
    <ligand>
        <name>Mg(2+)</name>
        <dbReference type="ChEBI" id="CHEBI:18420"/>
        <label>2</label>
    </ligand>
</feature>
<evidence type="ECO:0000256" key="7">
    <source>
        <dbReference type="HAMAP-Rule" id="MF_00209"/>
    </source>
</evidence>
<evidence type="ECO:0000256" key="5">
    <source>
        <dbReference type="ARBA" id="ARBA00022842"/>
    </source>
</evidence>
<comment type="subunit">
    <text evidence="7">Homohexamer.</text>
</comment>
<comment type="cofactor">
    <cofactor evidence="1 7">
        <name>Mg(2+)</name>
        <dbReference type="ChEBI" id="CHEBI:18420"/>
    </cofactor>
</comment>
<dbReference type="Gene3D" id="3.90.80.10">
    <property type="entry name" value="Inorganic pyrophosphatase"/>
    <property type="match status" value="1"/>
</dbReference>
<evidence type="ECO:0000256" key="2">
    <source>
        <dbReference type="ARBA" id="ARBA00022490"/>
    </source>
</evidence>
<feature type="binding site" evidence="7">
    <location>
        <position position="52"/>
    </location>
    <ligand>
        <name>Mg(2+)</name>
        <dbReference type="ChEBI" id="CHEBI:18420"/>
        <label>1</label>
    </ligand>
</feature>
<evidence type="ECO:0000313" key="8">
    <source>
        <dbReference type="EMBL" id="PIR98409.1"/>
    </source>
</evidence>
<reference evidence="9" key="1">
    <citation type="submission" date="2017-09" db="EMBL/GenBank/DDBJ databases">
        <title>Depth-based differentiation of microbial function through sediment-hosted aquifers and enrichment of novel symbionts in the deep terrestrial subsurface.</title>
        <authorList>
            <person name="Probst A.J."/>
            <person name="Ladd B."/>
            <person name="Jarett J.K."/>
            <person name="Geller-Mcgrath D.E."/>
            <person name="Sieber C.M.K."/>
            <person name="Emerson J.B."/>
            <person name="Anantharaman K."/>
            <person name="Thomas B.C."/>
            <person name="Malmstrom R."/>
            <person name="Stieglmeier M."/>
            <person name="Klingl A."/>
            <person name="Woyke T."/>
            <person name="Ryan C.M."/>
            <person name="Banfield J.F."/>
        </authorList>
    </citation>
    <scope>NUCLEOTIDE SEQUENCE [LARGE SCALE GENOMIC DNA]</scope>
</reference>
<evidence type="ECO:0000313" key="9">
    <source>
        <dbReference type="Proteomes" id="UP000230776"/>
    </source>
</evidence>
<evidence type="ECO:0000256" key="4">
    <source>
        <dbReference type="ARBA" id="ARBA00022801"/>
    </source>
</evidence>
<feature type="binding site" evidence="7">
    <location>
        <position position="16"/>
    </location>
    <ligand>
        <name>substrate</name>
    </ligand>
</feature>
<evidence type="ECO:0000256" key="3">
    <source>
        <dbReference type="ARBA" id="ARBA00022723"/>
    </source>
</evidence>
<comment type="subcellular location">
    <subcellularLocation>
        <location evidence="7">Cytoplasm</location>
    </subcellularLocation>
</comment>
<dbReference type="HAMAP" id="MF_00209">
    <property type="entry name" value="Inorganic_PPase"/>
    <property type="match status" value="1"/>
</dbReference>
<dbReference type="Pfam" id="PF00719">
    <property type="entry name" value="Pyrophosphatase"/>
    <property type="match status" value="1"/>
</dbReference>
<dbReference type="CDD" id="cd00412">
    <property type="entry name" value="pyrophosphatase"/>
    <property type="match status" value="1"/>
</dbReference>
<sequence>MKVDVVVEIPKGSRNKYEFDEETGDIRLDRVLRSAVHYPGDYGEVPNTLGEDGDPLDAIIINRFPVFPGCVVPVRILGVLEMIDSGDNDEKLVGVPEGDPEFADWKDLNDVPLSTRDEIKEFFSSYKNLERGKEVQVKEWLGVDKAEEILKKAQEAYKAKNG</sequence>
<dbReference type="EC" id="3.6.1.1" evidence="7"/>
<feature type="binding site" evidence="7">
    <location>
        <position position="126"/>
    </location>
    <ligand>
        <name>substrate</name>
    </ligand>
</feature>
<evidence type="ECO:0000256" key="1">
    <source>
        <dbReference type="ARBA" id="ARBA00001946"/>
    </source>
</evidence>
<dbReference type="PANTHER" id="PTHR10286">
    <property type="entry name" value="INORGANIC PYROPHOSPHATASE"/>
    <property type="match status" value="1"/>
</dbReference>
<keyword evidence="5 7" id="KW-0460">Magnesium</keyword>
<dbReference type="AlphaFoldDB" id="A0A2H0VJ85"/>
<accession>A0A2H0VJ85</accession>
<keyword evidence="4 7" id="KW-0378">Hydrolase</keyword>
<feature type="binding site" evidence="7">
    <location>
        <position position="57"/>
    </location>
    <ligand>
        <name>Mg(2+)</name>
        <dbReference type="ChEBI" id="CHEBI:18420"/>
        <label>1</label>
    </ligand>
</feature>
<name>A0A2H0VJ85_9BACT</name>
<organism evidence="8 9">
    <name type="scientific">Candidatus Colwellbacteria bacterium CG10_big_fil_rev_8_21_14_0_10_41_28</name>
    <dbReference type="NCBI Taxonomy" id="1974539"/>
    <lineage>
        <taxon>Bacteria</taxon>
        <taxon>Candidatus Colwelliibacteriota</taxon>
    </lineage>
</organism>
<dbReference type="SUPFAM" id="SSF50324">
    <property type="entry name" value="Inorganic pyrophosphatase"/>
    <property type="match status" value="1"/>
</dbReference>
<dbReference type="GO" id="GO:0000287">
    <property type="term" value="F:magnesium ion binding"/>
    <property type="evidence" value="ECO:0007669"/>
    <property type="project" value="UniProtKB-UniRule"/>
</dbReference>
<dbReference type="GO" id="GO:0006796">
    <property type="term" value="P:phosphate-containing compound metabolic process"/>
    <property type="evidence" value="ECO:0007669"/>
    <property type="project" value="InterPro"/>
</dbReference>
<evidence type="ECO:0000256" key="6">
    <source>
        <dbReference type="ARBA" id="ARBA00047820"/>
    </source>
</evidence>
<keyword evidence="3 7" id="KW-0479">Metal-binding</keyword>